<reference evidence="2 3" key="1">
    <citation type="submission" date="2023-01" db="EMBL/GenBank/DDBJ databases">
        <title>Analysis of 21 Apiospora genomes using comparative genomics revels a genus with tremendous synthesis potential of carbohydrate active enzymes and secondary metabolites.</title>
        <authorList>
            <person name="Sorensen T."/>
        </authorList>
    </citation>
    <scope>NUCLEOTIDE SEQUENCE [LARGE SCALE GENOMIC DNA]</scope>
    <source>
        <strain evidence="2 3">CBS 24483</strain>
    </source>
</reference>
<dbReference type="GeneID" id="92083724"/>
<proteinExistence type="predicted"/>
<accession>A0ABR1PTA4</accession>
<feature type="compositionally biased region" description="Polar residues" evidence="1">
    <location>
        <begin position="74"/>
        <end position="86"/>
    </location>
</feature>
<evidence type="ECO:0000313" key="2">
    <source>
        <dbReference type="EMBL" id="KAK7937572.1"/>
    </source>
</evidence>
<feature type="compositionally biased region" description="Low complexity" evidence="1">
    <location>
        <begin position="1"/>
        <end position="58"/>
    </location>
</feature>
<gene>
    <name evidence="2" type="ORF">PG986_014440</name>
</gene>
<evidence type="ECO:0000313" key="3">
    <source>
        <dbReference type="Proteomes" id="UP001391051"/>
    </source>
</evidence>
<organism evidence="2 3">
    <name type="scientific">Apiospora aurea</name>
    <dbReference type="NCBI Taxonomy" id="335848"/>
    <lineage>
        <taxon>Eukaryota</taxon>
        <taxon>Fungi</taxon>
        <taxon>Dikarya</taxon>
        <taxon>Ascomycota</taxon>
        <taxon>Pezizomycotina</taxon>
        <taxon>Sordariomycetes</taxon>
        <taxon>Xylariomycetidae</taxon>
        <taxon>Amphisphaeriales</taxon>
        <taxon>Apiosporaceae</taxon>
        <taxon>Apiospora</taxon>
    </lineage>
</organism>
<name>A0ABR1PTA4_9PEZI</name>
<evidence type="ECO:0000256" key="1">
    <source>
        <dbReference type="SAM" id="MobiDB-lite"/>
    </source>
</evidence>
<dbReference type="Proteomes" id="UP001391051">
    <property type="component" value="Unassembled WGS sequence"/>
</dbReference>
<sequence>MLPSQRYGAQRPRQPRQGRPSAGHATTAHASAPAPASAPKTVAPSATQLQLPSQQPLSFPDVPNFFDQEGLESSPFSSPLPTSGDTQELLHKVNELLEKFNAVQSELAHHNEKFLQQTQRVTGWLSQVKALFERFVSVADANPLGDTFFDEV</sequence>
<comment type="caution">
    <text evidence="2">The sequence shown here is derived from an EMBL/GenBank/DDBJ whole genome shotgun (WGS) entry which is preliminary data.</text>
</comment>
<dbReference type="RefSeq" id="XP_066692900.1">
    <property type="nucleotide sequence ID" value="XM_066850662.1"/>
</dbReference>
<dbReference type="EMBL" id="JAQQWE010000010">
    <property type="protein sequence ID" value="KAK7937572.1"/>
    <property type="molecule type" value="Genomic_DNA"/>
</dbReference>
<feature type="region of interest" description="Disordered" evidence="1">
    <location>
        <begin position="1"/>
        <end position="87"/>
    </location>
</feature>
<protein>
    <submittedName>
        <fullName evidence="2">Uncharacterized protein</fullName>
    </submittedName>
</protein>
<keyword evidence="3" id="KW-1185">Reference proteome</keyword>